<evidence type="ECO:0000313" key="3">
    <source>
        <dbReference type="WBParaSite" id="GPUH_0000331001-mRNA-1"/>
    </source>
</evidence>
<dbReference type="EMBL" id="UYRT01005566">
    <property type="protein sequence ID" value="VDK38952.1"/>
    <property type="molecule type" value="Genomic_DNA"/>
</dbReference>
<dbReference type="GO" id="GO:0005975">
    <property type="term" value="P:carbohydrate metabolic process"/>
    <property type="evidence" value="ECO:0007669"/>
    <property type="project" value="InterPro"/>
</dbReference>
<evidence type="ECO:0000313" key="2">
    <source>
        <dbReference type="Proteomes" id="UP000271098"/>
    </source>
</evidence>
<dbReference type="PANTHER" id="PTHR11607:SF3">
    <property type="entry name" value="LYSOSOMAL ALPHA-MANNOSIDASE"/>
    <property type="match status" value="1"/>
</dbReference>
<sequence length="183" mass="20657">MATVWSSNEKPINIQINKAFYNGAQLKHELSAPYELLLPASISALGFATFFLSNQTKKETVEYAKIRSVQEFAKKDQAEVNTTFMSNEHIELTFDSSGQLVSLKNLESGKITKLRQEFLMYKGMGFAKPKNQSSGAYVFRPNGTKAFPITNATSSAQFVKVLIRYHSNAKRQFGYEFRIFATL</sequence>
<reference evidence="1 2" key="2">
    <citation type="submission" date="2018-11" db="EMBL/GenBank/DDBJ databases">
        <authorList>
            <consortium name="Pathogen Informatics"/>
        </authorList>
    </citation>
    <scope>NUCLEOTIDE SEQUENCE [LARGE SCALE GENOMIC DNA]</scope>
</reference>
<dbReference type="OrthoDB" id="2016903at2759"/>
<dbReference type="Gene3D" id="2.60.40.1180">
    <property type="entry name" value="Golgi alpha-mannosidase II"/>
    <property type="match status" value="1"/>
</dbReference>
<dbReference type="GO" id="GO:0030246">
    <property type="term" value="F:carbohydrate binding"/>
    <property type="evidence" value="ECO:0007669"/>
    <property type="project" value="InterPro"/>
</dbReference>
<dbReference type="PANTHER" id="PTHR11607">
    <property type="entry name" value="ALPHA-MANNOSIDASE"/>
    <property type="match status" value="1"/>
</dbReference>
<protein>
    <submittedName>
        <fullName evidence="3">Glyco_hydro_38C domain-containing protein</fullName>
    </submittedName>
</protein>
<dbReference type="InterPro" id="IPR013780">
    <property type="entry name" value="Glyco_hydro_b"/>
</dbReference>
<keyword evidence="2" id="KW-1185">Reference proteome</keyword>
<dbReference type="InterPro" id="IPR011013">
    <property type="entry name" value="Gal_mutarotase_sf_dom"/>
</dbReference>
<dbReference type="AlphaFoldDB" id="A0A183D3L4"/>
<reference evidence="3" key="1">
    <citation type="submission" date="2016-06" db="UniProtKB">
        <authorList>
            <consortium name="WormBaseParasite"/>
        </authorList>
    </citation>
    <scope>IDENTIFICATION</scope>
</reference>
<organism evidence="3">
    <name type="scientific">Gongylonema pulchrum</name>
    <dbReference type="NCBI Taxonomy" id="637853"/>
    <lineage>
        <taxon>Eukaryota</taxon>
        <taxon>Metazoa</taxon>
        <taxon>Ecdysozoa</taxon>
        <taxon>Nematoda</taxon>
        <taxon>Chromadorea</taxon>
        <taxon>Rhabditida</taxon>
        <taxon>Spirurina</taxon>
        <taxon>Spiruromorpha</taxon>
        <taxon>Spiruroidea</taxon>
        <taxon>Gongylonematidae</taxon>
        <taxon>Gongylonema</taxon>
    </lineage>
</organism>
<gene>
    <name evidence="1" type="ORF">GPUH_LOCUS3303</name>
</gene>
<dbReference type="GO" id="GO:0004559">
    <property type="term" value="F:alpha-mannosidase activity"/>
    <property type="evidence" value="ECO:0007669"/>
    <property type="project" value="TreeGrafter"/>
</dbReference>
<proteinExistence type="predicted"/>
<dbReference type="Gene3D" id="2.70.98.30">
    <property type="entry name" value="Golgi alpha-mannosidase II, domain 4"/>
    <property type="match status" value="1"/>
</dbReference>
<name>A0A183D3L4_9BILA</name>
<dbReference type="WBParaSite" id="GPUH_0000331001-mRNA-1">
    <property type="protein sequence ID" value="GPUH_0000331001-mRNA-1"/>
    <property type="gene ID" value="GPUH_0000331001"/>
</dbReference>
<dbReference type="GO" id="GO:0005764">
    <property type="term" value="C:lysosome"/>
    <property type="evidence" value="ECO:0007669"/>
    <property type="project" value="TreeGrafter"/>
</dbReference>
<dbReference type="SUPFAM" id="SSF74650">
    <property type="entry name" value="Galactose mutarotase-like"/>
    <property type="match status" value="1"/>
</dbReference>
<accession>A0A183D3L4</accession>
<dbReference type="InterPro" id="IPR050843">
    <property type="entry name" value="Glycosyl_Hydrlase_38"/>
</dbReference>
<dbReference type="Proteomes" id="UP000271098">
    <property type="component" value="Unassembled WGS sequence"/>
</dbReference>
<evidence type="ECO:0000313" key="1">
    <source>
        <dbReference type="EMBL" id="VDK38952.1"/>
    </source>
</evidence>